<dbReference type="AlphaFoldDB" id="A0AB72VCQ1"/>
<dbReference type="Proteomes" id="UP000006698">
    <property type="component" value="Chromosome"/>
</dbReference>
<reference evidence="1" key="1">
    <citation type="journal article" date="2007" name="Microbiology">
        <title>Comparative analysis of the Corynebacterium glutamicum group and complete genome sequence of strain R.</title>
        <authorList>
            <person name="Yukawa H."/>
            <person name="Omumasaba C.A."/>
            <person name="Nonaka H."/>
            <person name="Kos P."/>
            <person name="Okai N."/>
            <person name="Suzuki N."/>
            <person name="Suda M."/>
            <person name="Tsuge Y."/>
            <person name="Watanabe J."/>
            <person name="Ikeda Y."/>
            <person name="Vertes A.A."/>
            <person name="Inui M."/>
        </authorList>
    </citation>
    <scope>NUCLEOTIDE SEQUENCE</scope>
    <source>
        <strain evidence="1">R</strain>
    </source>
</reference>
<name>A0AB72VCQ1_CORGB</name>
<protein>
    <recommendedName>
        <fullName evidence="2">Secreted protein</fullName>
    </recommendedName>
</protein>
<accession>A0AB72VCQ1</accession>
<dbReference type="EMBL" id="AP009044">
    <property type="protein sequence ID" value="BAF55121.1"/>
    <property type="molecule type" value="Genomic_DNA"/>
</dbReference>
<dbReference type="KEGG" id="cgt:cgR_2119"/>
<evidence type="ECO:0000313" key="1">
    <source>
        <dbReference type="EMBL" id="BAF55121.1"/>
    </source>
</evidence>
<organism evidence="1">
    <name type="scientific">Corynebacterium glutamicum (strain R)</name>
    <dbReference type="NCBI Taxonomy" id="340322"/>
    <lineage>
        <taxon>Bacteria</taxon>
        <taxon>Bacillati</taxon>
        <taxon>Actinomycetota</taxon>
        <taxon>Actinomycetes</taxon>
        <taxon>Mycobacteriales</taxon>
        <taxon>Corynebacteriaceae</taxon>
        <taxon>Corynebacterium</taxon>
    </lineage>
</organism>
<sequence length="110" mass="12364">MLDRPFPHLLLECFILFIRPGFPVPFLVVPNCGTPKCTNESTHKLLTRIRNTEDLLCRLWRKGSGVLTGISGIHQSMCFLAIVVDFSKNISTETSCMFIPLCKVLQRIAG</sequence>
<evidence type="ECO:0008006" key="2">
    <source>
        <dbReference type="Google" id="ProtNLM"/>
    </source>
</evidence>
<gene>
    <name evidence="1" type="ordered locus">cgR_2119</name>
</gene>
<proteinExistence type="predicted"/>